<keyword evidence="3" id="KW-1185">Reference proteome</keyword>
<name>A0A1V4JNM1_PATFA</name>
<proteinExistence type="predicted"/>
<comment type="caution">
    <text evidence="2">The sequence shown here is derived from an EMBL/GenBank/DDBJ whole genome shotgun (WGS) entry which is preliminary data.</text>
</comment>
<accession>A0A1V4JNM1</accession>
<reference evidence="2 3" key="1">
    <citation type="submission" date="2016-02" db="EMBL/GenBank/DDBJ databases">
        <title>Band-tailed pigeon sequencing and assembly.</title>
        <authorList>
            <person name="Soares A.E."/>
            <person name="Novak B.J."/>
            <person name="Rice E.S."/>
            <person name="O'Connell B."/>
            <person name="Chang D."/>
            <person name="Weber S."/>
            <person name="Shapiro B."/>
        </authorList>
    </citation>
    <scope>NUCLEOTIDE SEQUENCE [LARGE SCALE GENOMIC DNA]</scope>
    <source>
        <strain evidence="2">BTP2013</strain>
        <tissue evidence="2">Blood</tissue>
    </source>
</reference>
<evidence type="ECO:0000313" key="3">
    <source>
        <dbReference type="Proteomes" id="UP000190648"/>
    </source>
</evidence>
<feature type="region of interest" description="Disordered" evidence="1">
    <location>
        <begin position="66"/>
        <end position="158"/>
    </location>
</feature>
<gene>
    <name evidence="2" type="ORF">AV530_006007</name>
</gene>
<feature type="compositionally biased region" description="Basic and acidic residues" evidence="1">
    <location>
        <begin position="125"/>
        <end position="141"/>
    </location>
</feature>
<feature type="compositionally biased region" description="Basic and acidic residues" evidence="1">
    <location>
        <begin position="78"/>
        <end position="95"/>
    </location>
</feature>
<protein>
    <submittedName>
        <fullName evidence="2">Uncharacterized protein</fullName>
    </submittedName>
</protein>
<dbReference type="Proteomes" id="UP000190648">
    <property type="component" value="Unassembled WGS sequence"/>
</dbReference>
<evidence type="ECO:0000313" key="2">
    <source>
        <dbReference type="EMBL" id="OPJ73704.1"/>
    </source>
</evidence>
<dbReference type="EMBL" id="LSYS01006902">
    <property type="protein sequence ID" value="OPJ73704.1"/>
    <property type="molecule type" value="Genomic_DNA"/>
</dbReference>
<organism evidence="2 3">
    <name type="scientific">Patagioenas fasciata monilis</name>
    <dbReference type="NCBI Taxonomy" id="372326"/>
    <lineage>
        <taxon>Eukaryota</taxon>
        <taxon>Metazoa</taxon>
        <taxon>Chordata</taxon>
        <taxon>Craniata</taxon>
        <taxon>Vertebrata</taxon>
        <taxon>Euteleostomi</taxon>
        <taxon>Archelosauria</taxon>
        <taxon>Archosauria</taxon>
        <taxon>Dinosauria</taxon>
        <taxon>Saurischia</taxon>
        <taxon>Theropoda</taxon>
        <taxon>Coelurosauria</taxon>
        <taxon>Aves</taxon>
        <taxon>Neognathae</taxon>
        <taxon>Neoaves</taxon>
        <taxon>Columbimorphae</taxon>
        <taxon>Columbiformes</taxon>
        <taxon>Columbidae</taxon>
        <taxon>Patagioenas</taxon>
    </lineage>
</organism>
<feature type="region of interest" description="Disordered" evidence="1">
    <location>
        <begin position="1"/>
        <end position="45"/>
    </location>
</feature>
<feature type="compositionally biased region" description="Basic and acidic residues" evidence="1">
    <location>
        <begin position="148"/>
        <end position="158"/>
    </location>
</feature>
<sequence>MSPVPSHRPGAKNPSRAAKRRNQGEPWVMEQVSHHLPLHRQRSSSVKCIRRVGEEVTANRTRIRYLVRQADPGYGIGEKGKGRGGREKKKEEEERRRKRRKREEERGGREKKKEEEERRRKRRKREEERGGREKKKEEEERRRKRRKREEERGGREEK</sequence>
<evidence type="ECO:0000256" key="1">
    <source>
        <dbReference type="SAM" id="MobiDB-lite"/>
    </source>
</evidence>
<dbReference type="AlphaFoldDB" id="A0A1V4JNM1"/>
<feature type="compositionally biased region" description="Basic and acidic residues" evidence="1">
    <location>
        <begin position="102"/>
        <end position="118"/>
    </location>
</feature>